<evidence type="ECO:0000313" key="3">
    <source>
        <dbReference type="EMBL" id="KAK0435391.1"/>
    </source>
</evidence>
<dbReference type="PANTHER" id="PTHR38248:SF2">
    <property type="entry name" value="FUNK1 11"/>
    <property type="match status" value="1"/>
</dbReference>
<dbReference type="InterPro" id="IPR040976">
    <property type="entry name" value="Pkinase_fungal"/>
</dbReference>
<dbReference type="PANTHER" id="PTHR38248">
    <property type="entry name" value="FUNK1 6"/>
    <property type="match status" value="1"/>
</dbReference>
<feature type="domain" description="Fungal-type protein kinase" evidence="2">
    <location>
        <begin position="206"/>
        <end position="314"/>
    </location>
</feature>
<name>A0AA39MHT8_9AGAR</name>
<dbReference type="Gene3D" id="1.10.510.10">
    <property type="entry name" value="Transferase(Phosphotransferase) domain 1"/>
    <property type="match status" value="1"/>
</dbReference>
<dbReference type="Pfam" id="PF17667">
    <property type="entry name" value="Pkinase_fungal"/>
    <property type="match status" value="2"/>
</dbReference>
<gene>
    <name evidence="3" type="ORF">EV421DRAFT_1835860</name>
</gene>
<reference evidence="3" key="1">
    <citation type="submission" date="2023-06" db="EMBL/GenBank/DDBJ databases">
        <authorList>
            <consortium name="Lawrence Berkeley National Laboratory"/>
            <person name="Ahrendt S."/>
            <person name="Sahu N."/>
            <person name="Indic B."/>
            <person name="Wong-Bajracharya J."/>
            <person name="Merenyi Z."/>
            <person name="Ke H.-M."/>
            <person name="Monk M."/>
            <person name="Kocsube S."/>
            <person name="Drula E."/>
            <person name="Lipzen A."/>
            <person name="Balint B."/>
            <person name="Henrissat B."/>
            <person name="Andreopoulos B."/>
            <person name="Martin F.M."/>
            <person name="Harder C.B."/>
            <person name="Rigling D."/>
            <person name="Ford K.L."/>
            <person name="Foster G.D."/>
            <person name="Pangilinan J."/>
            <person name="Papanicolaou A."/>
            <person name="Barry K."/>
            <person name="LaButti K."/>
            <person name="Viragh M."/>
            <person name="Koriabine M."/>
            <person name="Yan M."/>
            <person name="Riley R."/>
            <person name="Champramary S."/>
            <person name="Plett K.L."/>
            <person name="Tsai I.J."/>
            <person name="Slot J."/>
            <person name="Sipos G."/>
            <person name="Plett J."/>
            <person name="Nagy L.G."/>
            <person name="Grigoriev I.V."/>
        </authorList>
    </citation>
    <scope>NUCLEOTIDE SEQUENCE</scope>
    <source>
        <strain evidence="3">FPL87.14</strain>
    </source>
</reference>
<dbReference type="EMBL" id="JAUEPT010000063">
    <property type="protein sequence ID" value="KAK0435391.1"/>
    <property type="molecule type" value="Genomic_DNA"/>
</dbReference>
<accession>A0AA39MHT8</accession>
<dbReference type="AlphaFoldDB" id="A0AA39MHT8"/>
<evidence type="ECO:0000313" key="4">
    <source>
        <dbReference type="Proteomes" id="UP001175226"/>
    </source>
</evidence>
<protein>
    <recommendedName>
        <fullName evidence="2">Fungal-type protein kinase domain-containing protein</fullName>
    </recommendedName>
</protein>
<feature type="region of interest" description="Disordered" evidence="1">
    <location>
        <begin position="161"/>
        <end position="210"/>
    </location>
</feature>
<comment type="caution">
    <text evidence="3">The sequence shown here is derived from an EMBL/GenBank/DDBJ whole genome shotgun (WGS) entry which is preliminary data.</text>
</comment>
<dbReference type="Proteomes" id="UP001175226">
    <property type="component" value="Unassembled WGS sequence"/>
</dbReference>
<feature type="domain" description="Fungal-type protein kinase" evidence="2">
    <location>
        <begin position="470"/>
        <end position="587"/>
    </location>
</feature>
<keyword evidence="4" id="KW-1185">Reference proteome</keyword>
<feature type="compositionally biased region" description="Acidic residues" evidence="1">
    <location>
        <begin position="167"/>
        <end position="200"/>
    </location>
</feature>
<organism evidence="3 4">
    <name type="scientific">Armillaria borealis</name>
    <dbReference type="NCBI Taxonomy" id="47425"/>
    <lineage>
        <taxon>Eukaryota</taxon>
        <taxon>Fungi</taxon>
        <taxon>Dikarya</taxon>
        <taxon>Basidiomycota</taxon>
        <taxon>Agaricomycotina</taxon>
        <taxon>Agaricomycetes</taxon>
        <taxon>Agaricomycetidae</taxon>
        <taxon>Agaricales</taxon>
        <taxon>Marasmiineae</taxon>
        <taxon>Physalacriaceae</taxon>
        <taxon>Armillaria</taxon>
    </lineage>
</organism>
<dbReference type="SUPFAM" id="SSF56112">
    <property type="entry name" value="Protein kinase-like (PK-like)"/>
    <property type="match status" value="1"/>
</dbReference>
<evidence type="ECO:0000256" key="1">
    <source>
        <dbReference type="SAM" id="MobiDB-lite"/>
    </source>
</evidence>
<proteinExistence type="predicted"/>
<evidence type="ECO:0000259" key="2">
    <source>
        <dbReference type="Pfam" id="PF17667"/>
    </source>
</evidence>
<sequence>MNHTPIVKKAQGHSEFTVELPEIRERQKEIAAKIRGHFISGPSATAFLNKKKQPSQAKKDLLASMAHVGESTMYEKYIKALANWPFPLKKDKPDYLSTRPKLGNFRDPDTNCGNLAVDIGAYDSDDMPEGRTTDLSLMETQTELKAHANYDAFVDLEDNQKSPAAEENGEDDEEEEEHEVEEEETEETEDESAEEGEAAQEDPKVDEVVPEDVEVLPDFPFENDSIKGRETRGQISCYAGVTMMLQHRSHLFTILICGPFARFIRWDRSGAIVSERFDYTKKRTLIFNFYKRFAQLSPSQRGKDPSVSPLTDEDDDAIARAKFDLFDTDMWHGDAGPKPKRDIKIEDQKLLRIDMTLDNKARRFVVCAPKFDDGAFSPFGRSTRRSLAVDLDSPDLGDPKKPYGGLLFMKDYWREDSLRTIKESDIYHLLAQHNVPHVAKMETGGDVTITQLHARALPNQLPGNRLPTLQAHRIFLKTIGRDLTTFCSVKGLVTCVADAMKAHQVAFDRAYILHRDISVGNIMITPDHRGFLIDWDHCVILTDRSAERYVGGTGTWQFMSARLLGSFGTMHTLVDDRESSLWVLLYVALRYTPSSLQPVALHHDLKSWFQDSILGPHGDTGGAGKRFVLNDKQALPSFYVHGLNELLRELADVFTVRYQPEPSAEDDALYDFAKASPTPQMAENSPTGQYLAKIEKLNSPTWLFKTLRKHAKTTKVPHKRGKDWCKNACYSQEEFLGSSRKRTAVSERLETKRVKGLGGEAHIFSYEVVEDEDEET</sequence>
<dbReference type="InterPro" id="IPR011009">
    <property type="entry name" value="Kinase-like_dom_sf"/>
</dbReference>